<keyword evidence="1" id="KW-0472">Membrane</keyword>
<gene>
    <name evidence="3" type="ORF">GUC01_23085</name>
    <name evidence="2" type="ORF">J8F57_004648</name>
</gene>
<keyword evidence="1" id="KW-1133">Transmembrane helix</keyword>
<name>A0A0C2E5H6_ECOLX</name>
<evidence type="ECO:0000313" key="3">
    <source>
        <dbReference type="EMBL" id="NAG21869.1"/>
    </source>
</evidence>
<dbReference type="Proteomes" id="UP000475070">
    <property type="component" value="Unassembled WGS sequence"/>
</dbReference>
<reference evidence="3 4" key="2">
    <citation type="journal article" date="2019" name="Nat. Med.">
        <title>A library of human gut bacterial isolates paired with longitudinal multiomics data enables mechanistic microbiome research.</title>
        <authorList>
            <person name="Poyet M."/>
            <person name="Groussin M."/>
            <person name="Gibbons S.M."/>
            <person name="Avila-Pacheco J."/>
            <person name="Jiang X."/>
            <person name="Kearney S.M."/>
            <person name="Perrotta A.R."/>
            <person name="Berdy B."/>
            <person name="Zhao S."/>
            <person name="Lieberman T.D."/>
            <person name="Swanson P.K."/>
            <person name="Smith M."/>
            <person name="Roesemann S."/>
            <person name="Alexander J.E."/>
            <person name="Rich S.A."/>
            <person name="Livny J."/>
            <person name="Vlamakis H."/>
            <person name="Clish C."/>
            <person name="Bullock K."/>
            <person name="Deik A."/>
            <person name="Scott J."/>
            <person name="Pierce K.A."/>
            <person name="Xavier R.J."/>
            <person name="Alm E.J."/>
        </authorList>
    </citation>
    <scope>NUCLEOTIDE SEQUENCE [LARGE SCALE GENOMIC DNA]</scope>
    <source>
        <strain evidence="3 4">BIOML-A112</strain>
    </source>
</reference>
<feature type="transmembrane region" description="Helical" evidence="1">
    <location>
        <begin position="24"/>
        <end position="41"/>
    </location>
</feature>
<dbReference type="Pfam" id="PF11745">
    <property type="entry name" value="DUF3304"/>
    <property type="match status" value="1"/>
</dbReference>
<sequence>MGFFSQLEQFDRKLTRWYVRWGRWVWRILIAVPVLVVLWNLGQAVWGGPRGGVILVIHSEIDRPIRGFSVNGVAGADASANGGGSTTCCGDVSGETAEVIWTVDYSLAQYKAGIRTEVHHKTLPLPKREWGEDFLHVHFLPGNKVLLGWSKDLSSPYDEHRQMNTEIRAECQSDKPDVVAVMHEWRNMKESQTYSSCEQWKKVEESLDKARQVGLTKPLDQKIYAFNYLNGKKAYLESVEFQAVLEKVKRNEMSLSDLGQE</sequence>
<evidence type="ECO:0000313" key="4">
    <source>
        <dbReference type="Proteomes" id="UP000475070"/>
    </source>
</evidence>
<dbReference type="EMBL" id="DADPIR010000050">
    <property type="protein sequence ID" value="HAZ7494345.1"/>
    <property type="molecule type" value="Genomic_DNA"/>
</dbReference>
<evidence type="ECO:0000313" key="5">
    <source>
        <dbReference type="Proteomes" id="UP000868636"/>
    </source>
</evidence>
<evidence type="ECO:0000313" key="2">
    <source>
        <dbReference type="EMBL" id="HAZ7494345.1"/>
    </source>
</evidence>
<dbReference type="InterPro" id="IPR021733">
    <property type="entry name" value="DUF3304"/>
</dbReference>
<dbReference type="AlphaFoldDB" id="A0A0C2E5H6"/>
<comment type="caution">
    <text evidence="2">The sequence shown here is derived from an EMBL/GenBank/DDBJ whole genome shotgun (WGS) entry which is preliminary data.</text>
</comment>
<reference evidence="2" key="3">
    <citation type="submission" date="2021-03" db="EMBL/GenBank/DDBJ databases">
        <authorList>
            <consortium name="NCBI Pathogen Detection Project"/>
        </authorList>
    </citation>
    <scope>NUCLEOTIDE SEQUENCE</scope>
    <source>
        <strain evidence="2">SJP41</strain>
    </source>
</reference>
<proteinExistence type="predicted"/>
<dbReference type="Proteomes" id="UP000868636">
    <property type="component" value="Unassembled WGS sequence"/>
</dbReference>
<protein>
    <submittedName>
        <fullName evidence="2">DUF3304 domain-containing protein</fullName>
    </submittedName>
</protein>
<reference evidence="2" key="1">
    <citation type="journal article" date="2018" name="Genome Biol.">
        <title>SKESA: strategic k-mer extension for scrupulous assemblies.</title>
        <authorList>
            <person name="Souvorov A."/>
            <person name="Agarwala R."/>
            <person name="Lipman D.J."/>
        </authorList>
    </citation>
    <scope>NUCLEOTIDE SEQUENCE</scope>
    <source>
        <strain evidence="2">SJP41</strain>
    </source>
</reference>
<accession>A0A0C2E5H6</accession>
<organism evidence="2 5">
    <name type="scientific">Escherichia coli</name>
    <dbReference type="NCBI Taxonomy" id="562"/>
    <lineage>
        <taxon>Bacteria</taxon>
        <taxon>Pseudomonadati</taxon>
        <taxon>Pseudomonadota</taxon>
        <taxon>Gammaproteobacteria</taxon>
        <taxon>Enterobacterales</taxon>
        <taxon>Enterobacteriaceae</taxon>
        <taxon>Escherichia</taxon>
    </lineage>
</organism>
<keyword evidence="1" id="KW-0812">Transmembrane</keyword>
<evidence type="ECO:0000256" key="1">
    <source>
        <dbReference type="SAM" id="Phobius"/>
    </source>
</evidence>
<dbReference type="EMBL" id="WXKQ01000029">
    <property type="protein sequence ID" value="NAG21869.1"/>
    <property type="molecule type" value="Genomic_DNA"/>
</dbReference>